<dbReference type="EMBL" id="CM037155">
    <property type="protein sequence ID" value="KAH7845317.1"/>
    <property type="molecule type" value="Genomic_DNA"/>
</dbReference>
<evidence type="ECO:0000313" key="1">
    <source>
        <dbReference type="EMBL" id="KAH7845317.1"/>
    </source>
</evidence>
<organism evidence="1 2">
    <name type="scientific">Vaccinium darrowii</name>
    <dbReference type="NCBI Taxonomy" id="229202"/>
    <lineage>
        <taxon>Eukaryota</taxon>
        <taxon>Viridiplantae</taxon>
        <taxon>Streptophyta</taxon>
        <taxon>Embryophyta</taxon>
        <taxon>Tracheophyta</taxon>
        <taxon>Spermatophyta</taxon>
        <taxon>Magnoliopsida</taxon>
        <taxon>eudicotyledons</taxon>
        <taxon>Gunneridae</taxon>
        <taxon>Pentapetalae</taxon>
        <taxon>asterids</taxon>
        <taxon>Ericales</taxon>
        <taxon>Ericaceae</taxon>
        <taxon>Vaccinioideae</taxon>
        <taxon>Vaccinieae</taxon>
        <taxon>Vaccinium</taxon>
    </lineage>
</organism>
<evidence type="ECO:0000313" key="2">
    <source>
        <dbReference type="Proteomes" id="UP000828048"/>
    </source>
</evidence>
<comment type="caution">
    <text evidence="1">The sequence shown here is derived from an EMBL/GenBank/DDBJ whole genome shotgun (WGS) entry which is preliminary data.</text>
</comment>
<sequence>MPFGNGVPSCPGSELAKLEMLILLHHLTTSYRDAPQAPSAGDPGGEGRCMRCLKTTCRVYQIGHCCCAIGHCCWVVLTFGWLS</sequence>
<gene>
    <name evidence="1" type="ORF">Vadar_000582</name>
</gene>
<name>A0ACB7XWE2_9ERIC</name>
<accession>A0ACB7XWE2</accession>
<keyword evidence="2" id="KW-1185">Reference proteome</keyword>
<proteinExistence type="predicted"/>
<protein>
    <submittedName>
        <fullName evidence="1">Uncharacterized protein</fullName>
    </submittedName>
</protein>
<reference evidence="1 2" key="1">
    <citation type="journal article" date="2021" name="Hortic Res">
        <title>High-quality reference genome and annotation aids understanding of berry development for evergreen blueberry (Vaccinium darrowii).</title>
        <authorList>
            <person name="Yu J."/>
            <person name="Hulse-Kemp A.M."/>
            <person name="Babiker E."/>
            <person name="Staton M."/>
        </authorList>
    </citation>
    <scope>NUCLEOTIDE SEQUENCE [LARGE SCALE GENOMIC DNA]</scope>
    <source>
        <strain evidence="2">cv. NJ 8807/NJ 8810</strain>
        <tissue evidence="1">Young leaf</tissue>
    </source>
</reference>
<dbReference type="Proteomes" id="UP000828048">
    <property type="component" value="Chromosome 5"/>
</dbReference>